<dbReference type="AlphaFoldDB" id="A0A5D6W8U5"/>
<proteinExistence type="predicted"/>
<gene>
    <name evidence="1" type="ORF">FZ040_05730</name>
</gene>
<protein>
    <submittedName>
        <fullName evidence="1">Uncharacterized protein</fullName>
    </submittedName>
</protein>
<keyword evidence="2" id="KW-1185">Reference proteome</keyword>
<dbReference type="RefSeq" id="WP_149171131.1">
    <property type="nucleotide sequence ID" value="NZ_VTOY01000003.1"/>
</dbReference>
<dbReference type="OrthoDB" id="1726708at2"/>
<sequence length="258" mass="28718">MDKEQIIMKMKENKGKTTFIVILLLLLLYSMTSDSSKSASADEKDMPYGYRTMNDLGSEPRGKEDNAAIKPPAYSALERKVKACIGFDMSNPSGKLYATADVKDKLELSIRKPATYASKVVIRNIRPNSAILGSAEGYIWIEVLRPFGEGRGDSFSVGASSTTNGTNNFWTTIFYDRLTAKYDGEKQLEIPMKERHQWASIPYDGQVIGEITPDSFIKISYVNADGKVEKNVTTKQKAIAFRVETGDGLMSGLVDFYR</sequence>
<evidence type="ECO:0000313" key="1">
    <source>
        <dbReference type="EMBL" id="TYZ23379.1"/>
    </source>
</evidence>
<name>A0A5D6W8U5_9FIRM</name>
<dbReference type="EMBL" id="VTOY01000003">
    <property type="protein sequence ID" value="TYZ23379.1"/>
    <property type="molecule type" value="Genomic_DNA"/>
</dbReference>
<accession>A0A5D6W8U5</accession>
<reference evidence="1 2" key="1">
    <citation type="submission" date="2019-08" db="EMBL/GenBank/DDBJ databases">
        <title>Selenomonas sp. mPRGC5 and Selenomonas sp. mPRGC8 isolated from ruminal fluid of dairy goat (Capra hircus).</title>
        <authorList>
            <person name="Poothong S."/>
            <person name="Nuengjamnong C."/>
            <person name="Tanasupawat S."/>
        </authorList>
    </citation>
    <scope>NUCLEOTIDE SEQUENCE [LARGE SCALE GENOMIC DNA]</scope>
    <source>
        <strain evidence="2">mPRGC5</strain>
    </source>
</reference>
<evidence type="ECO:0000313" key="2">
    <source>
        <dbReference type="Proteomes" id="UP000323646"/>
    </source>
</evidence>
<organism evidence="1 2">
    <name type="scientific">Selenomonas ruminis</name>
    <dbReference type="NCBI Taxonomy" id="2593411"/>
    <lineage>
        <taxon>Bacteria</taxon>
        <taxon>Bacillati</taxon>
        <taxon>Bacillota</taxon>
        <taxon>Negativicutes</taxon>
        <taxon>Selenomonadales</taxon>
        <taxon>Selenomonadaceae</taxon>
        <taxon>Selenomonas</taxon>
    </lineage>
</organism>
<comment type="caution">
    <text evidence="1">The sequence shown here is derived from an EMBL/GenBank/DDBJ whole genome shotgun (WGS) entry which is preliminary data.</text>
</comment>
<dbReference type="Proteomes" id="UP000323646">
    <property type="component" value="Unassembled WGS sequence"/>
</dbReference>